<evidence type="ECO:0000256" key="8">
    <source>
        <dbReference type="ARBA" id="ARBA00022723"/>
    </source>
</evidence>
<organism evidence="12 13">
    <name type="scientific">Formosimonas limnophila</name>
    <dbReference type="NCBI Taxonomy" id="1384487"/>
    <lineage>
        <taxon>Bacteria</taxon>
        <taxon>Pseudomonadati</taxon>
        <taxon>Pseudomonadota</taxon>
        <taxon>Betaproteobacteria</taxon>
        <taxon>Burkholderiales</taxon>
        <taxon>Burkholderiaceae</taxon>
        <taxon>Formosimonas</taxon>
    </lineage>
</organism>
<keyword evidence="10" id="KW-0460">Magnesium</keyword>
<evidence type="ECO:0000313" key="13">
    <source>
        <dbReference type="Proteomes" id="UP000614287"/>
    </source>
</evidence>
<comment type="caution">
    <text evidence="12">The sequence shown here is derived from an EMBL/GenBank/DDBJ whole genome shotgun (WGS) entry which is preliminary data.</text>
</comment>
<evidence type="ECO:0000256" key="2">
    <source>
        <dbReference type="ARBA" id="ARBA00004689"/>
    </source>
</evidence>
<evidence type="ECO:0000256" key="9">
    <source>
        <dbReference type="ARBA" id="ARBA00023304"/>
    </source>
</evidence>
<dbReference type="PANTHER" id="PTHR46911">
    <property type="match status" value="1"/>
</dbReference>
<dbReference type="GO" id="GO:0005737">
    <property type="term" value="C:cytoplasm"/>
    <property type="evidence" value="ECO:0007669"/>
    <property type="project" value="UniProtKB-SubCell"/>
</dbReference>
<accession>A0A8J3FYS9</accession>
<protein>
    <recommendedName>
        <fullName evidence="4 10">2-isopropylmalate synthase</fullName>
        <ecNumber evidence="4 10">2.3.3.13</ecNumber>
    </recommendedName>
    <alternativeName>
        <fullName evidence="10">Alpha-IPM synthase</fullName>
    </alternativeName>
    <alternativeName>
        <fullName evidence="10">Alpha-isopropylmalate synthase</fullName>
    </alternativeName>
</protein>
<dbReference type="NCBIfam" id="TIGR00970">
    <property type="entry name" value="leuA_yeast"/>
    <property type="match status" value="1"/>
</dbReference>
<comment type="subcellular location">
    <subcellularLocation>
        <location evidence="10">Cytoplasm</location>
    </subcellularLocation>
</comment>
<dbReference type="Pfam" id="PF22615">
    <property type="entry name" value="IPMS_D2"/>
    <property type="match status" value="1"/>
</dbReference>
<dbReference type="SUPFAM" id="SSF110921">
    <property type="entry name" value="2-isopropylmalate synthase LeuA, allosteric (dimerisation) domain"/>
    <property type="match status" value="1"/>
</dbReference>
<evidence type="ECO:0000256" key="5">
    <source>
        <dbReference type="ARBA" id="ARBA00022430"/>
    </source>
</evidence>
<dbReference type="EC" id="2.3.3.13" evidence="4 10"/>
<dbReference type="HAMAP" id="MF_00572">
    <property type="entry name" value="LeuA_type2"/>
    <property type="match status" value="1"/>
</dbReference>
<evidence type="ECO:0000256" key="4">
    <source>
        <dbReference type="ARBA" id="ARBA00012973"/>
    </source>
</evidence>
<dbReference type="NCBIfam" id="NF002991">
    <property type="entry name" value="PRK03739.1"/>
    <property type="match status" value="1"/>
</dbReference>
<dbReference type="SUPFAM" id="SSF51569">
    <property type="entry name" value="Aldolase"/>
    <property type="match status" value="1"/>
</dbReference>
<reference evidence="12" key="2">
    <citation type="submission" date="2020-09" db="EMBL/GenBank/DDBJ databases">
        <authorList>
            <person name="Sun Q."/>
            <person name="Kim S."/>
        </authorList>
    </citation>
    <scope>NUCLEOTIDE SEQUENCE</scope>
    <source>
        <strain evidence="12">KCTC 32501</strain>
    </source>
</reference>
<dbReference type="PROSITE" id="PS00816">
    <property type="entry name" value="AIPM_HOMOCIT_SYNTH_2"/>
    <property type="match status" value="1"/>
</dbReference>
<dbReference type="Proteomes" id="UP000614287">
    <property type="component" value="Unassembled WGS sequence"/>
</dbReference>
<feature type="binding site" evidence="10">
    <location>
        <position position="45"/>
    </location>
    <ligand>
        <name>Mg(2+)</name>
        <dbReference type="ChEBI" id="CHEBI:18420"/>
    </ligand>
</feature>
<dbReference type="InterPro" id="IPR013709">
    <property type="entry name" value="2-isopropylmalate_synth_dimer"/>
</dbReference>
<comment type="function">
    <text evidence="10">Catalyzes the condensation of the acetyl group of acetyl-CoA with 3-methyl-2-oxobutanoate (2-ketoisovalerate) to form 3-carboxy-3-hydroxy-4-methylpentanoate (2-isopropylmalate).</text>
</comment>
<dbReference type="PROSITE" id="PS00815">
    <property type="entry name" value="AIPM_HOMOCIT_SYNTH_1"/>
    <property type="match status" value="1"/>
</dbReference>
<dbReference type="PANTHER" id="PTHR46911:SF1">
    <property type="entry name" value="2-ISOPROPYLMALATE SYNTHASE"/>
    <property type="match status" value="1"/>
</dbReference>
<gene>
    <name evidence="10 12" type="primary">leuA</name>
    <name evidence="12" type="ORF">GCM10009007_06020</name>
</gene>
<dbReference type="InterPro" id="IPR054692">
    <property type="entry name" value="LeuA-like_post-cat"/>
</dbReference>
<dbReference type="InterPro" id="IPR039371">
    <property type="entry name" value="LeuA_N_DRE-TIM"/>
</dbReference>
<dbReference type="GO" id="GO:0003852">
    <property type="term" value="F:2-isopropylmalate synthase activity"/>
    <property type="evidence" value="ECO:0007669"/>
    <property type="project" value="UniProtKB-UniRule"/>
</dbReference>
<feature type="binding site" evidence="10">
    <location>
        <position position="290"/>
    </location>
    <ligand>
        <name>Mg(2+)</name>
        <dbReference type="ChEBI" id="CHEBI:18420"/>
    </ligand>
</feature>
<evidence type="ECO:0000256" key="1">
    <source>
        <dbReference type="ARBA" id="ARBA00000064"/>
    </source>
</evidence>
<dbReference type="InterPro" id="IPR036230">
    <property type="entry name" value="LeuA_allosteric_dom_sf"/>
</dbReference>
<dbReference type="Gene3D" id="3.30.160.270">
    <property type="match status" value="1"/>
</dbReference>
<evidence type="ECO:0000256" key="10">
    <source>
        <dbReference type="HAMAP-Rule" id="MF_00572"/>
    </source>
</evidence>
<evidence type="ECO:0000313" key="12">
    <source>
        <dbReference type="EMBL" id="GHA68165.1"/>
    </source>
</evidence>
<keyword evidence="9 10" id="KW-0100">Branched-chain amino acid biosynthesis</keyword>
<dbReference type="InterPro" id="IPR002034">
    <property type="entry name" value="AIPM/Hcit_synth_CS"/>
</dbReference>
<dbReference type="SUPFAM" id="SSF89000">
    <property type="entry name" value="post-HMGL domain-like"/>
    <property type="match status" value="1"/>
</dbReference>
<feature type="binding site" evidence="10">
    <location>
        <position position="254"/>
    </location>
    <ligand>
        <name>Mg(2+)</name>
        <dbReference type="ChEBI" id="CHEBI:18420"/>
    </ligand>
</feature>
<comment type="cofactor">
    <cofactor evidence="10">
        <name>Mg(2+)</name>
        <dbReference type="ChEBI" id="CHEBI:18420"/>
    </cofactor>
</comment>
<feature type="region of interest" description="Regulatory domain" evidence="10">
    <location>
        <begin position="455"/>
        <end position="574"/>
    </location>
</feature>
<feature type="domain" description="Pyruvate carboxyltransferase" evidence="11">
    <location>
        <begin position="36"/>
        <end position="315"/>
    </location>
</feature>
<comment type="subunit">
    <text evidence="10">Homodimer.</text>
</comment>
<dbReference type="GO" id="GO:0000287">
    <property type="term" value="F:magnesium ion binding"/>
    <property type="evidence" value="ECO:0007669"/>
    <property type="project" value="UniProtKB-UniRule"/>
</dbReference>
<dbReference type="Gene3D" id="3.20.20.70">
    <property type="entry name" value="Aldolase class I"/>
    <property type="match status" value="1"/>
</dbReference>
<evidence type="ECO:0000256" key="7">
    <source>
        <dbReference type="ARBA" id="ARBA00022679"/>
    </source>
</evidence>
<evidence type="ECO:0000259" key="11">
    <source>
        <dbReference type="PROSITE" id="PS50991"/>
    </source>
</evidence>
<dbReference type="PROSITE" id="PS50991">
    <property type="entry name" value="PYR_CT"/>
    <property type="match status" value="1"/>
</dbReference>
<feature type="binding site" evidence="10">
    <location>
        <position position="256"/>
    </location>
    <ligand>
        <name>Mg(2+)</name>
        <dbReference type="ChEBI" id="CHEBI:18420"/>
    </ligand>
</feature>
<keyword evidence="7 10" id="KW-0808">Transferase</keyword>
<dbReference type="AlphaFoldDB" id="A0A8J3FYS9"/>
<evidence type="ECO:0000256" key="6">
    <source>
        <dbReference type="ARBA" id="ARBA00022605"/>
    </source>
</evidence>
<proteinExistence type="inferred from homology"/>
<dbReference type="InterPro" id="IPR000891">
    <property type="entry name" value="PYR_CT"/>
</dbReference>
<sequence>MNTTFQTMDPSKKYRPYPQIDLPNRSWPNNILTKPPIWLSTDLRDGNQSLIDPMDIDKKVRMFELLVQLGYKEIEVGFPSASQIEFDFVRKLIEENRIPDDVTIQGLTQARTDLINRTVESMLGAKNAIVHVYNATSPLFREVVYNKTPEETIEIAVNGIKDIKAALATLPTDVYAQTNWRLEYSPETFSMTELPFAKQICEAVMDEWGATPDNKVILNLPTTIEVATPNVFADQIEWMHTNLKNRNAAIISVHPHNDRGTGTACAELAILAGADRVEGCLFGNGERTGNVCLVNLAINLWSQGIHPGVDYSNINEVIRIAEECTQLPVGARHPWAGELVFTAFSGSHQDAIKKGLTRQKDRETAANGKTIAWEVPYLPIDPADLGRSYEAVIRVNAQSGKGGMAYLLERDYGLTLPRILQVDVARAVQVLADETGKELSSEQIYEVFCEEFLNKTSPIEYINHTISHHTGVETLRAQLKVNGEAVLIEGNGNGPLSAFVHALNQKLGSKFSVAHYSEHDIHSDQTGEDAQAACYVQVAHADYAPAYGVGIHENIVTASLLAVVSAMNRSGVAQ</sequence>
<dbReference type="SMART" id="SM00917">
    <property type="entry name" value="LeuA_dimer"/>
    <property type="match status" value="1"/>
</dbReference>
<keyword evidence="8 10" id="KW-0479">Metal-binding</keyword>
<dbReference type="Pfam" id="PF08502">
    <property type="entry name" value="LeuA_dimer"/>
    <property type="match status" value="1"/>
</dbReference>
<keyword evidence="6 10" id="KW-0028">Amino-acid biosynthesis</keyword>
<dbReference type="InterPro" id="IPR013785">
    <property type="entry name" value="Aldolase_TIM"/>
</dbReference>
<reference evidence="12" key="1">
    <citation type="journal article" date="2014" name="Int. J. Syst. Evol. Microbiol.">
        <title>Complete genome sequence of Corynebacterium casei LMG S-19264T (=DSM 44701T), isolated from a smear-ripened cheese.</title>
        <authorList>
            <consortium name="US DOE Joint Genome Institute (JGI-PGF)"/>
            <person name="Walter F."/>
            <person name="Albersmeier A."/>
            <person name="Kalinowski J."/>
            <person name="Ruckert C."/>
        </authorList>
    </citation>
    <scope>NUCLEOTIDE SEQUENCE</scope>
    <source>
        <strain evidence="12">KCTC 32501</strain>
    </source>
</reference>
<comment type="catalytic activity">
    <reaction evidence="1 10">
        <text>3-methyl-2-oxobutanoate + acetyl-CoA + H2O = (2S)-2-isopropylmalate + CoA + H(+)</text>
        <dbReference type="Rhea" id="RHEA:21524"/>
        <dbReference type="ChEBI" id="CHEBI:1178"/>
        <dbReference type="ChEBI" id="CHEBI:11851"/>
        <dbReference type="ChEBI" id="CHEBI:15377"/>
        <dbReference type="ChEBI" id="CHEBI:15378"/>
        <dbReference type="ChEBI" id="CHEBI:57287"/>
        <dbReference type="ChEBI" id="CHEBI:57288"/>
        <dbReference type="EC" id="2.3.3.13"/>
    </reaction>
</comment>
<evidence type="ECO:0000256" key="3">
    <source>
        <dbReference type="ARBA" id="ARBA00009767"/>
    </source>
</evidence>
<dbReference type="InterPro" id="IPR005668">
    <property type="entry name" value="IPM_Synthase"/>
</dbReference>
<dbReference type="Pfam" id="PF00682">
    <property type="entry name" value="HMGL-like"/>
    <property type="match status" value="1"/>
</dbReference>
<dbReference type="EMBL" id="BMZG01000003">
    <property type="protein sequence ID" value="GHA68165.1"/>
    <property type="molecule type" value="Genomic_DNA"/>
</dbReference>
<dbReference type="UniPathway" id="UPA00048">
    <property type="reaction ID" value="UER00070"/>
</dbReference>
<name>A0A8J3FYS9_9BURK</name>
<comment type="pathway">
    <text evidence="2 10">Amino-acid biosynthesis; L-leucine biosynthesis; L-leucine from 3-methyl-2-oxobutanoate: step 1/4.</text>
</comment>
<dbReference type="RefSeq" id="WP_229809690.1">
    <property type="nucleotide sequence ID" value="NZ_BMZG01000003.1"/>
</dbReference>
<dbReference type="GO" id="GO:0003985">
    <property type="term" value="F:acetyl-CoA C-acetyltransferase activity"/>
    <property type="evidence" value="ECO:0007669"/>
    <property type="project" value="UniProtKB-UniRule"/>
</dbReference>
<keyword evidence="13" id="KW-1185">Reference proteome</keyword>
<dbReference type="CDD" id="cd07942">
    <property type="entry name" value="DRE_TIM_LeuA"/>
    <property type="match status" value="1"/>
</dbReference>
<keyword evidence="10" id="KW-0963">Cytoplasm</keyword>
<keyword evidence="5 10" id="KW-0432">Leucine biosynthesis</keyword>
<comment type="similarity">
    <text evidence="3 10">Belongs to the alpha-IPM synthase/homocitrate synthase family. LeuA type 2 subfamily.</text>
</comment>
<dbReference type="GO" id="GO:0009098">
    <property type="term" value="P:L-leucine biosynthetic process"/>
    <property type="evidence" value="ECO:0007669"/>
    <property type="project" value="UniProtKB-UniRule"/>
</dbReference>